<dbReference type="OrthoDB" id="6710946at2759"/>
<feature type="domain" description="CMP/dCMP-type deaminase" evidence="12">
    <location>
        <begin position="37"/>
        <end position="166"/>
    </location>
</feature>
<gene>
    <name evidence="13" type="ORF">WR25_08281</name>
</gene>
<dbReference type="GO" id="GO:0008270">
    <property type="term" value="F:zinc ion binding"/>
    <property type="evidence" value="ECO:0007669"/>
    <property type="project" value="InterPro"/>
</dbReference>
<dbReference type="InterPro" id="IPR002125">
    <property type="entry name" value="CMP_dCMP_dom"/>
</dbReference>
<dbReference type="PROSITE" id="PS00903">
    <property type="entry name" value="CYT_DCMP_DEAMINASES_1"/>
    <property type="match status" value="1"/>
</dbReference>
<dbReference type="GO" id="GO:0004132">
    <property type="term" value="F:dCMP deaminase activity"/>
    <property type="evidence" value="ECO:0007669"/>
    <property type="project" value="UniProtKB-EC"/>
</dbReference>
<keyword evidence="6" id="KW-0862">Zinc</keyword>
<comment type="similarity">
    <text evidence="2">Belongs to the cytidine and deoxycytidylate deaminase family.</text>
</comment>
<evidence type="ECO:0000256" key="5">
    <source>
        <dbReference type="ARBA" id="ARBA00022801"/>
    </source>
</evidence>
<dbReference type="InterPro" id="IPR016192">
    <property type="entry name" value="APOBEC/CMP_deaminase_Zn-bd"/>
</dbReference>
<evidence type="ECO:0000256" key="4">
    <source>
        <dbReference type="ARBA" id="ARBA00022727"/>
    </source>
</evidence>
<dbReference type="CDD" id="cd01286">
    <property type="entry name" value="deoxycytidylate_deaminase"/>
    <property type="match status" value="1"/>
</dbReference>
<comment type="caution">
    <text evidence="13">The sequence shown here is derived from an EMBL/GenBank/DDBJ whole genome shotgun (WGS) entry which is preliminary data.</text>
</comment>
<dbReference type="GO" id="GO:0009165">
    <property type="term" value="P:nucleotide biosynthetic process"/>
    <property type="evidence" value="ECO:0007669"/>
    <property type="project" value="UniProtKB-KW"/>
</dbReference>
<comment type="cofactor">
    <cofactor evidence="1">
        <name>Zn(2+)</name>
        <dbReference type="ChEBI" id="CHEBI:29105"/>
    </cofactor>
</comment>
<evidence type="ECO:0000313" key="14">
    <source>
        <dbReference type="Proteomes" id="UP000218231"/>
    </source>
</evidence>
<evidence type="ECO:0000256" key="7">
    <source>
        <dbReference type="ARBA" id="ARBA00037036"/>
    </source>
</evidence>
<organism evidence="13 14">
    <name type="scientific">Diploscapter pachys</name>
    <dbReference type="NCBI Taxonomy" id="2018661"/>
    <lineage>
        <taxon>Eukaryota</taxon>
        <taxon>Metazoa</taxon>
        <taxon>Ecdysozoa</taxon>
        <taxon>Nematoda</taxon>
        <taxon>Chromadorea</taxon>
        <taxon>Rhabditida</taxon>
        <taxon>Rhabditina</taxon>
        <taxon>Rhabditomorpha</taxon>
        <taxon>Rhabditoidea</taxon>
        <taxon>Rhabditidae</taxon>
        <taxon>Diploscapter</taxon>
    </lineage>
</organism>
<dbReference type="Proteomes" id="UP000218231">
    <property type="component" value="Unassembled WGS sequence"/>
</dbReference>
<evidence type="ECO:0000256" key="11">
    <source>
        <dbReference type="ARBA" id="ARBA00071625"/>
    </source>
</evidence>
<dbReference type="InterPro" id="IPR016193">
    <property type="entry name" value="Cytidine_deaminase-like"/>
</dbReference>
<evidence type="ECO:0000313" key="13">
    <source>
        <dbReference type="EMBL" id="PAV85679.1"/>
    </source>
</evidence>
<evidence type="ECO:0000256" key="6">
    <source>
        <dbReference type="ARBA" id="ARBA00022833"/>
    </source>
</evidence>
<dbReference type="GO" id="GO:0005737">
    <property type="term" value="C:cytoplasm"/>
    <property type="evidence" value="ECO:0007669"/>
    <property type="project" value="TreeGrafter"/>
</dbReference>
<proteinExistence type="inferred from homology"/>
<keyword evidence="5" id="KW-0378">Hydrolase</keyword>
<dbReference type="InterPro" id="IPR015517">
    <property type="entry name" value="dCMP_deaminase-rel"/>
</dbReference>
<dbReference type="AlphaFoldDB" id="A0A2A2LHN8"/>
<dbReference type="SUPFAM" id="SSF53927">
    <property type="entry name" value="Cytidine deaminase-like"/>
    <property type="match status" value="1"/>
</dbReference>
<dbReference type="EC" id="3.5.4.12" evidence="8"/>
<evidence type="ECO:0000259" key="12">
    <source>
        <dbReference type="PROSITE" id="PS51747"/>
    </source>
</evidence>
<dbReference type="PROSITE" id="PS51747">
    <property type="entry name" value="CYT_DCMP_DEAMINASES_2"/>
    <property type="match status" value="1"/>
</dbReference>
<evidence type="ECO:0000256" key="8">
    <source>
        <dbReference type="ARBA" id="ARBA00038938"/>
    </source>
</evidence>
<evidence type="ECO:0000256" key="2">
    <source>
        <dbReference type="ARBA" id="ARBA00006576"/>
    </source>
</evidence>
<dbReference type="PANTHER" id="PTHR11086">
    <property type="entry name" value="DEOXYCYTIDYLATE DEAMINASE-RELATED"/>
    <property type="match status" value="1"/>
</dbReference>
<keyword evidence="3" id="KW-0479">Metal-binding</keyword>
<evidence type="ECO:0000256" key="9">
    <source>
        <dbReference type="ARBA" id="ARBA00041763"/>
    </source>
</evidence>
<evidence type="ECO:0000256" key="10">
    <source>
        <dbReference type="ARBA" id="ARBA00052978"/>
    </source>
</evidence>
<dbReference type="InterPro" id="IPR035105">
    <property type="entry name" value="Deoxycytidylate_deaminase_dom"/>
</dbReference>
<evidence type="ECO:0000256" key="3">
    <source>
        <dbReference type="ARBA" id="ARBA00022723"/>
    </source>
</evidence>
<evidence type="ECO:0000256" key="1">
    <source>
        <dbReference type="ARBA" id="ARBA00001947"/>
    </source>
</evidence>
<dbReference type="STRING" id="2018661.A0A2A2LHN8"/>
<dbReference type="Pfam" id="PF00383">
    <property type="entry name" value="dCMP_cyt_deam_1"/>
    <property type="match status" value="1"/>
</dbReference>
<dbReference type="Gene3D" id="3.40.140.10">
    <property type="entry name" value="Cytidine Deaminase, domain 2"/>
    <property type="match status" value="1"/>
</dbReference>
<dbReference type="EMBL" id="LIAE01006751">
    <property type="protein sequence ID" value="PAV85679.1"/>
    <property type="molecule type" value="Genomic_DNA"/>
</dbReference>
<accession>A0A2A2LHN8</accession>
<protein>
    <recommendedName>
        <fullName evidence="11">Probable deoxycytidylate deaminase</fullName>
        <ecNumber evidence="8">3.5.4.12</ecNumber>
    </recommendedName>
    <alternativeName>
        <fullName evidence="9">dCMP deaminase</fullName>
    </alternativeName>
</protein>
<keyword evidence="14" id="KW-1185">Reference proteome</keyword>
<comment type="catalytic activity">
    <reaction evidence="10">
        <text>dCMP + H2O + H(+) = dUMP + NH4(+)</text>
        <dbReference type="Rhea" id="RHEA:22924"/>
        <dbReference type="ChEBI" id="CHEBI:15377"/>
        <dbReference type="ChEBI" id="CHEBI:15378"/>
        <dbReference type="ChEBI" id="CHEBI:28938"/>
        <dbReference type="ChEBI" id="CHEBI:57566"/>
        <dbReference type="ChEBI" id="CHEBI:246422"/>
        <dbReference type="EC" id="3.5.4.12"/>
    </reaction>
</comment>
<comment type="function">
    <text evidence="7">Supplies the nucleotide substrate for thymidylate synthetase.</text>
</comment>
<dbReference type="FunFam" id="3.40.140.10:FF:000021">
    <property type="entry name" value="Deoxycytidylate deaminase"/>
    <property type="match status" value="1"/>
</dbReference>
<dbReference type="PANTHER" id="PTHR11086:SF18">
    <property type="entry name" value="DEOXYCYTIDYLATE DEAMINASE"/>
    <property type="match status" value="1"/>
</dbReference>
<name>A0A2A2LHN8_9BILA</name>
<reference evidence="13 14" key="1">
    <citation type="journal article" date="2017" name="Curr. Biol.">
        <title>Genome architecture and evolution of a unichromosomal asexual nematode.</title>
        <authorList>
            <person name="Fradin H."/>
            <person name="Zegar C."/>
            <person name="Gutwein M."/>
            <person name="Lucas J."/>
            <person name="Kovtun M."/>
            <person name="Corcoran D."/>
            <person name="Baugh L.R."/>
            <person name="Kiontke K."/>
            <person name="Gunsalus K."/>
            <person name="Fitch D.H."/>
            <person name="Piano F."/>
        </authorList>
    </citation>
    <scope>NUCLEOTIDE SEQUENCE [LARGE SCALE GENOMIC DNA]</scope>
    <source>
        <strain evidence="13">PF1309</strain>
    </source>
</reference>
<keyword evidence="4" id="KW-0545">Nucleotide biosynthesis</keyword>
<sequence>MNNTTNGVMKNGTENLCRILENAKLNPENAKRDDYISWEEYFMAVTIATSHRSKDPATQVGCVLVNEDNHVVGAGYNGFPNGISDDEYPWGKQSENPLETKYTYVVHAEMNAIMNATARQLKNCRLYTTRFPCNECAKLIIQARIGEIIYLDDKEEQWQSQAARKMFDTARIPTRKYQKTGRKIVIEL</sequence>